<comment type="similarity">
    <text evidence="1">Belongs to the N(4)/N(6)-methyltransferase family.</text>
</comment>
<dbReference type="SUPFAM" id="SSF53335">
    <property type="entry name" value="S-adenosyl-L-methionine-dependent methyltransferases"/>
    <property type="match status" value="1"/>
</dbReference>
<evidence type="ECO:0000256" key="4">
    <source>
        <dbReference type="ARBA" id="ARBA00022691"/>
    </source>
</evidence>
<dbReference type="RefSeq" id="WP_058439880.1">
    <property type="nucleotide sequence ID" value="NZ_KQ758903.1"/>
</dbReference>
<proteinExistence type="inferred from homology"/>
<dbReference type="PRINTS" id="PR00506">
    <property type="entry name" value="D21N6MTFRASE"/>
</dbReference>
<dbReference type="GO" id="GO:0008170">
    <property type="term" value="F:N-methyltransferase activity"/>
    <property type="evidence" value="ECO:0007669"/>
    <property type="project" value="InterPro"/>
</dbReference>
<dbReference type="EC" id="2.1.1.72" evidence="6"/>
<dbReference type="Pfam" id="PF01555">
    <property type="entry name" value="N6_N4_Mtase"/>
    <property type="match status" value="1"/>
</dbReference>
<evidence type="ECO:0000256" key="2">
    <source>
        <dbReference type="ARBA" id="ARBA00022603"/>
    </source>
</evidence>
<gene>
    <name evidence="6" type="ORF">DEALK_18150</name>
</gene>
<dbReference type="Gene3D" id="3.40.50.150">
    <property type="entry name" value="Vaccinia Virus protein VP39"/>
    <property type="match status" value="1"/>
</dbReference>
<dbReference type="PATRIC" id="fig|1217799.6.peg.1870"/>
<evidence type="ECO:0000256" key="1">
    <source>
        <dbReference type="ARBA" id="ARBA00006594"/>
    </source>
</evidence>
<dbReference type="REBASE" id="158677">
    <property type="entry name" value="M.DalIP33ORF18150P"/>
</dbReference>
<dbReference type="InterPro" id="IPR029063">
    <property type="entry name" value="SAM-dependent_MTases_sf"/>
</dbReference>
<dbReference type="STRING" id="1217799.DEALK_18150"/>
<dbReference type="GO" id="GO:0009007">
    <property type="term" value="F:site-specific DNA-methyltransferase (adenine-specific) activity"/>
    <property type="evidence" value="ECO:0007669"/>
    <property type="project" value="UniProtKB-EC"/>
</dbReference>
<dbReference type="Proteomes" id="UP000053947">
    <property type="component" value="Unassembled WGS sequence"/>
</dbReference>
<dbReference type="InterPro" id="IPR002295">
    <property type="entry name" value="N4/N6-MTase_EcoPI_Mod-like"/>
</dbReference>
<dbReference type="GO" id="GO:0032259">
    <property type="term" value="P:methylation"/>
    <property type="evidence" value="ECO:0007669"/>
    <property type="project" value="UniProtKB-KW"/>
</dbReference>
<dbReference type="OrthoDB" id="9800801at2"/>
<keyword evidence="3 6" id="KW-0808">Transferase</keyword>
<dbReference type="InterPro" id="IPR002941">
    <property type="entry name" value="DNA_methylase_N4/N6"/>
</dbReference>
<name>A0A0W0GKA0_9CHLR</name>
<evidence type="ECO:0000259" key="5">
    <source>
        <dbReference type="Pfam" id="PF01555"/>
    </source>
</evidence>
<organism evidence="6 7">
    <name type="scientific">Dehalogenimonas alkenigignens</name>
    <dbReference type="NCBI Taxonomy" id="1217799"/>
    <lineage>
        <taxon>Bacteria</taxon>
        <taxon>Bacillati</taxon>
        <taxon>Chloroflexota</taxon>
        <taxon>Dehalococcoidia</taxon>
        <taxon>Dehalococcoidales</taxon>
        <taxon>Dehalococcoidaceae</taxon>
        <taxon>Dehalogenimonas</taxon>
    </lineage>
</organism>
<comment type="caution">
    <text evidence="6">The sequence shown here is derived from an EMBL/GenBank/DDBJ whole genome shotgun (WGS) entry which is preliminary data.</text>
</comment>
<dbReference type="PIRSF" id="PIRSF015855">
    <property type="entry name" value="TypeIII_Mtase_mKpnI"/>
    <property type="match status" value="1"/>
</dbReference>
<accession>A0A0W0GKA0</accession>
<evidence type="ECO:0000313" key="7">
    <source>
        <dbReference type="Proteomes" id="UP000053947"/>
    </source>
</evidence>
<reference evidence="6 7" key="1">
    <citation type="submission" date="2015-06" db="EMBL/GenBank/DDBJ databases">
        <title>Genome sequence of the organohalide-respiring Dehalogenimonas alkenigignens type strain (IP3-3T).</title>
        <authorList>
            <person name="Key T.A."/>
            <person name="Richmond D.P."/>
            <person name="Bowman K.S."/>
            <person name="Cho Y.-J."/>
            <person name="Chun J."/>
            <person name="da Costa M.S."/>
            <person name="Rainey F.A."/>
            <person name="Moe W.M."/>
        </authorList>
    </citation>
    <scope>NUCLEOTIDE SEQUENCE [LARGE SCALE GENOMIC DNA]</scope>
    <source>
        <strain evidence="6 7">IP3-3</strain>
    </source>
</reference>
<evidence type="ECO:0000313" key="6">
    <source>
        <dbReference type="EMBL" id="KTB48968.1"/>
    </source>
</evidence>
<dbReference type="PROSITE" id="PS00092">
    <property type="entry name" value="N6_MTASE"/>
    <property type="match status" value="1"/>
</dbReference>
<evidence type="ECO:0000256" key="3">
    <source>
        <dbReference type="ARBA" id="ARBA00022679"/>
    </source>
</evidence>
<keyword evidence="2 6" id="KW-0489">Methyltransferase</keyword>
<dbReference type="EMBL" id="LFDV01000002">
    <property type="protein sequence ID" value="KTB48968.1"/>
    <property type="molecule type" value="Genomic_DNA"/>
</dbReference>
<keyword evidence="7" id="KW-1185">Reference proteome</keyword>
<dbReference type="AlphaFoldDB" id="A0A0W0GKA0"/>
<dbReference type="GO" id="GO:0003677">
    <property type="term" value="F:DNA binding"/>
    <property type="evidence" value="ECO:0007669"/>
    <property type="project" value="InterPro"/>
</dbReference>
<sequence>MKKLTTQDSETKSTDIIKWNIAELKTLFPEALTEGNVDLNVLKQLLGGKVDETEEKYGLNWLGKRRSRQIALTPSSGTLRPCPGDSVDWETTQNLMIEGDNLEVLKLLQKSYARKVKLIYIDPPYNTGSDFVYPDDFQDNIKNYLMRTGQMESDGRKNTSNTEASGRWHTDWLNMMYPRLRLARNLLRDDGMIFISIDDNEIANLRKMCDDIFGEENYRNMVVIRRGAKSVQAQFNTWDKLGSGYEFILIYSKCSDYRFPQMRRPLDETRSGSWNNHWRGTDRPTMRYQLLGITPETGQWRWSQSRSEIAVRNFQEMLSTIGKTEEAITQEEIDTYYMERIDDDLDFIRLSSNGNPEHYVPPSDSVLLNDIWFDLPTSSSKEVLALFEQKKVFDNPKQTRLVQRILDFADKDAVVLDFFAGSGTTGHAVMAQNANDNGMRRYILIQLPEALNPQENGQKIAANFCDKLAKPHNIAELTKERLRRTAKKIRDEAPLFMGDLGFRVFKLDSSNIRAWEPDRDNLAATLEAHAEHIKTDRTEQDILFELLLKLGLDLTVPIEHKTIAGKTVHSIGAGTLIVCLDTQITSAEVEPLSLGIVEWHQQLAPAGEVQIVFRDSAFADDVSKTNLTAILDQYGLENVRSL</sequence>
<keyword evidence="4" id="KW-0949">S-adenosyl-L-methionine</keyword>
<protein>
    <submittedName>
        <fullName evidence="6">DNA methylase</fullName>
        <ecNumber evidence="6">2.1.1.72</ecNumber>
    </submittedName>
</protein>
<dbReference type="InterPro" id="IPR002052">
    <property type="entry name" value="DNA_methylase_N6_adenine_CS"/>
</dbReference>
<feature type="domain" description="DNA methylase N-4/N-6" evidence="5">
    <location>
        <begin position="116"/>
        <end position="445"/>
    </location>
</feature>